<evidence type="ECO:0000256" key="1">
    <source>
        <dbReference type="ARBA" id="ARBA00004240"/>
    </source>
</evidence>
<dbReference type="RefSeq" id="XP_011132461.1">
    <property type="nucleotide sequence ID" value="XM_011134159.1"/>
</dbReference>
<keyword evidence="7" id="KW-0256">Endoplasmic reticulum</keyword>
<dbReference type="Pfam" id="PF04101">
    <property type="entry name" value="Glyco_tran_28_C"/>
    <property type="match status" value="1"/>
</dbReference>
<dbReference type="AlphaFoldDB" id="A0A023B0Q3"/>
<dbReference type="GO" id="GO:0006488">
    <property type="term" value="P:dolichol-linked oligosaccharide biosynthetic process"/>
    <property type="evidence" value="ECO:0007669"/>
    <property type="project" value="InterPro"/>
</dbReference>
<evidence type="ECO:0000259" key="8">
    <source>
        <dbReference type="Pfam" id="PF04101"/>
    </source>
</evidence>
<comment type="subcellular location">
    <subcellularLocation>
        <location evidence="1">Endoplasmic reticulum</location>
    </subcellularLocation>
</comment>
<evidence type="ECO:0000313" key="9">
    <source>
        <dbReference type="EMBL" id="EZG45726.1"/>
    </source>
</evidence>
<keyword evidence="5" id="KW-0328">Glycosyltransferase</keyword>
<keyword evidence="6" id="KW-0808">Transferase</keyword>
<comment type="caution">
    <text evidence="9">The sequence shown here is derived from an EMBL/GenBank/DDBJ whole genome shotgun (WGS) entry which is preliminary data.</text>
</comment>
<accession>A0A023B0Q3</accession>
<protein>
    <recommendedName>
        <fullName evidence="4">UDP-N-acetylglucosamine transferase subunit ALG13</fullName>
        <ecNumber evidence="3">2.4.1.141</ecNumber>
    </recommendedName>
</protein>
<organism evidence="9 10">
    <name type="scientific">Gregarina niphandrodes</name>
    <name type="common">Septate eugregarine</name>
    <dbReference type="NCBI Taxonomy" id="110365"/>
    <lineage>
        <taxon>Eukaryota</taxon>
        <taxon>Sar</taxon>
        <taxon>Alveolata</taxon>
        <taxon>Apicomplexa</taxon>
        <taxon>Conoidasida</taxon>
        <taxon>Gregarinasina</taxon>
        <taxon>Eugregarinorida</taxon>
        <taxon>Gregarinidae</taxon>
        <taxon>Gregarina</taxon>
    </lineage>
</organism>
<dbReference type="Proteomes" id="UP000019763">
    <property type="component" value="Unassembled WGS sequence"/>
</dbReference>
<dbReference type="InterPro" id="IPR039042">
    <property type="entry name" value="Alg13-like"/>
</dbReference>
<dbReference type="GeneID" id="22914885"/>
<gene>
    <name evidence="9" type="ORF">GNI_137200</name>
</gene>
<dbReference type="GO" id="GO:0005783">
    <property type="term" value="C:endoplasmic reticulum"/>
    <property type="evidence" value="ECO:0007669"/>
    <property type="project" value="UniProtKB-SubCell"/>
</dbReference>
<feature type="non-terminal residue" evidence="9">
    <location>
        <position position="186"/>
    </location>
</feature>
<dbReference type="PANTHER" id="PTHR12867">
    <property type="entry name" value="GLYCOSYL TRANSFERASE-RELATED"/>
    <property type="match status" value="1"/>
</dbReference>
<evidence type="ECO:0000256" key="2">
    <source>
        <dbReference type="ARBA" id="ARBA00006962"/>
    </source>
</evidence>
<evidence type="ECO:0000256" key="5">
    <source>
        <dbReference type="ARBA" id="ARBA00022676"/>
    </source>
</evidence>
<evidence type="ECO:0000256" key="7">
    <source>
        <dbReference type="ARBA" id="ARBA00022824"/>
    </source>
</evidence>
<dbReference type="EMBL" id="AFNH02001013">
    <property type="protein sequence ID" value="EZG45726.1"/>
    <property type="molecule type" value="Genomic_DNA"/>
</dbReference>
<sequence length="186" mass="21128">MRLLVTVGTTSFDLLVERIFQVIDSSRLAEHFGTILVQVGGARASIIPSYTVGLEEEVSAWPDQSNEVSELRTIMTAERPLDEQPLHLRRKPEIPLDTERLRSHTYWFRYSKHLPYLMQDSDVVMCHCGAGTLIDAISSKAVIWGVNNTELMDDHQRELGEELANIGRIFFIDGQLISNLEKFGKK</sequence>
<evidence type="ECO:0000256" key="3">
    <source>
        <dbReference type="ARBA" id="ARBA00012614"/>
    </source>
</evidence>
<evidence type="ECO:0000313" key="10">
    <source>
        <dbReference type="Proteomes" id="UP000019763"/>
    </source>
</evidence>
<comment type="similarity">
    <text evidence="2">Belongs to the glycosyltransferase 28 family.</text>
</comment>
<proteinExistence type="inferred from homology"/>
<evidence type="ECO:0000256" key="6">
    <source>
        <dbReference type="ARBA" id="ARBA00022679"/>
    </source>
</evidence>
<dbReference type="VEuPathDB" id="CryptoDB:GNI_137200"/>
<dbReference type="GO" id="GO:0004577">
    <property type="term" value="F:N-acetylglucosaminyldiphosphodolichol N-acetylglucosaminyltransferase activity"/>
    <property type="evidence" value="ECO:0007669"/>
    <property type="project" value="UniProtKB-EC"/>
</dbReference>
<evidence type="ECO:0000256" key="4">
    <source>
        <dbReference type="ARBA" id="ARBA00017468"/>
    </source>
</evidence>
<dbReference type="InterPro" id="IPR007235">
    <property type="entry name" value="Glyco_trans_28_C"/>
</dbReference>
<dbReference type="OrthoDB" id="20273at2759"/>
<dbReference type="EC" id="2.4.1.141" evidence="3"/>
<name>A0A023B0Q3_GRENI</name>
<keyword evidence="10" id="KW-1185">Reference proteome</keyword>
<dbReference type="Gene3D" id="3.40.50.2000">
    <property type="entry name" value="Glycogen Phosphorylase B"/>
    <property type="match status" value="1"/>
</dbReference>
<feature type="domain" description="Glycosyl transferase family 28 C-terminal" evidence="8">
    <location>
        <begin position="106"/>
        <end position="166"/>
    </location>
</feature>
<reference evidence="9" key="1">
    <citation type="submission" date="2013-12" db="EMBL/GenBank/DDBJ databases">
        <authorList>
            <person name="Omoto C.K."/>
            <person name="Sibley D."/>
            <person name="Venepally P."/>
            <person name="Hadjithomas M."/>
            <person name="Karamycheva S."/>
            <person name="Brunk B."/>
            <person name="Roos D."/>
            <person name="Caler E."/>
            <person name="Lorenzi H."/>
        </authorList>
    </citation>
    <scope>NUCLEOTIDE SEQUENCE</scope>
</reference>
<dbReference type="PANTHER" id="PTHR12867:SF6">
    <property type="entry name" value="N-ACETYLGLUCOSAMINYLDIPHOSPHODOLICHOL N-ACETYLGLUCOSAMINYLTRANSFERASE"/>
    <property type="match status" value="1"/>
</dbReference>